<organism evidence="3 4">
    <name type="scientific">Corynebacterium mendelii</name>
    <dbReference type="NCBI Taxonomy" id="2765362"/>
    <lineage>
        <taxon>Bacteria</taxon>
        <taxon>Bacillati</taxon>
        <taxon>Actinomycetota</taxon>
        <taxon>Actinomycetes</taxon>
        <taxon>Mycobacteriales</taxon>
        <taxon>Corynebacteriaceae</taxon>
        <taxon>Corynebacterium</taxon>
    </lineage>
</organism>
<keyword evidence="2" id="KW-1133">Transmembrane helix</keyword>
<comment type="caution">
    <text evidence="3">The sequence shown here is derived from an EMBL/GenBank/DDBJ whole genome shotgun (WGS) entry which is preliminary data.</text>
</comment>
<evidence type="ECO:0000256" key="1">
    <source>
        <dbReference type="SAM" id="MobiDB-lite"/>
    </source>
</evidence>
<keyword evidence="2" id="KW-0472">Membrane</keyword>
<evidence type="ECO:0000313" key="4">
    <source>
        <dbReference type="Proteomes" id="UP000664332"/>
    </source>
</evidence>
<dbReference type="InterPro" id="IPR022395">
    <property type="entry name" value="CHP03773_ABC_transptr-like"/>
</dbReference>
<dbReference type="InterPro" id="IPR022435">
    <property type="entry name" value="Surface-anchored_actinobac"/>
</dbReference>
<reference evidence="3" key="1">
    <citation type="submission" date="2021-03" db="EMBL/GenBank/DDBJ databases">
        <authorList>
            <person name="Sun Q."/>
        </authorList>
    </citation>
    <scope>NUCLEOTIDE SEQUENCE</scope>
    <source>
        <strain evidence="3">CCM 8862</strain>
    </source>
</reference>
<sequence length="629" mass="64688">MSPTFLRHARRTVAVFAVTVLAAIGMVLSATVARAVDLADGHTDFINVVADEKGNLVLTVKEDITGHNVLRQPEDVQLVVREEAKTSLEGPFSTFGETGWLLPLTQKPGLLWPGFDTLGVQSAGFGAIDIVFDRVEGPGSIYLATQADGFSTGLVPLLKDGFQVRSGSVRHQANPAHVHAYWLFTEPGTYTMEVHATGGGKTSNTGTYTWIVEGNGDGSGTGSGTGTDPSSEAAAPTATAGTDTDGGKKDSATASSTTTATPSKPYFNPLDDPWLNTPVRRDEPTAKRPAGAASGSSGFGSSGSGYTASDPAPAGDRTPRRSQADTPGAAVDDTPRAGTAAGQCTLVEHTVSGQVLTPVIRDDRTAPARMVDPESLVFHLGPKATATTTVPVGAIAAGTEVHMIGATQVDEVPWLGANTMNDDLLAATTGEVTWRLTGFTGPGRMEVFTSGNFGQVVGDRWFSAAPGRPSGQVVIARNTHVHPNWIFDTPGTYTVTITQTARTHSGTVLEKPTTLTFTVGEGDGVNSGHFDLGATVTTATNTDASYVDAAGQPCDPQTGTRVAETGGAADDTTAGPAAAASTATEPGRRGGAVMANTGIDPLVAAVLFVAVACLSLGLALMGGSRVRDL</sequence>
<keyword evidence="4" id="KW-1185">Reference proteome</keyword>
<feature type="compositionally biased region" description="Low complexity" evidence="1">
    <location>
        <begin position="226"/>
        <end position="243"/>
    </location>
</feature>
<evidence type="ECO:0000313" key="3">
    <source>
        <dbReference type="EMBL" id="MBN9644999.1"/>
    </source>
</evidence>
<gene>
    <name evidence="3" type="ORF">JZY06_10305</name>
</gene>
<feature type="transmembrane region" description="Helical" evidence="2">
    <location>
        <begin position="602"/>
        <end position="621"/>
    </location>
</feature>
<dbReference type="Proteomes" id="UP000664332">
    <property type="component" value="Unassembled WGS sequence"/>
</dbReference>
<accession>A0A939E221</accession>
<dbReference type="NCBIfam" id="TIGR03773">
    <property type="entry name" value="anch_rpt_wall"/>
    <property type="match status" value="1"/>
</dbReference>
<feature type="compositionally biased region" description="Low complexity" evidence="1">
    <location>
        <begin position="563"/>
        <end position="585"/>
    </location>
</feature>
<dbReference type="NCBIfam" id="TIGR03769">
    <property type="entry name" value="P_ac_wall_RPT"/>
    <property type="match status" value="2"/>
</dbReference>
<protein>
    <submittedName>
        <fullName evidence="3">TIGR03773 family transporter-associated surface protein</fullName>
    </submittedName>
</protein>
<proteinExistence type="predicted"/>
<dbReference type="EMBL" id="JAFLEQ010000016">
    <property type="protein sequence ID" value="MBN9644999.1"/>
    <property type="molecule type" value="Genomic_DNA"/>
</dbReference>
<feature type="region of interest" description="Disordered" evidence="1">
    <location>
        <begin position="553"/>
        <end position="589"/>
    </location>
</feature>
<dbReference type="AlphaFoldDB" id="A0A939E221"/>
<evidence type="ECO:0000256" key="2">
    <source>
        <dbReference type="SAM" id="Phobius"/>
    </source>
</evidence>
<name>A0A939E221_9CORY</name>
<dbReference type="RefSeq" id="WP_207279447.1">
    <property type="nucleotide sequence ID" value="NZ_JAFLEQ010000016.1"/>
</dbReference>
<feature type="compositionally biased region" description="Low complexity" evidence="1">
    <location>
        <begin position="252"/>
        <end position="261"/>
    </location>
</feature>
<feature type="compositionally biased region" description="Gly residues" evidence="1">
    <location>
        <begin position="215"/>
        <end position="225"/>
    </location>
</feature>
<keyword evidence="2" id="KW-0812">Transmembrane</keyword>
<feature type="region of interest" description="Disordered" evidence="1">
    <location>
        <begin position="207"/>
        <end position="337"/>
    </location>
</feature>
<dbReference type="NCBIfam" id="NF038134">
    <property type="entry name" value="choice_anch_M"/>
    <property type="match status" value="2"/>
</dbReference>